<evidence type="ECO:0000313" key="4">
    <source>
        <dbReference type="Proteomes" id="UP000619545"/>
    </source>
</evidence>
<dbReference type="RefSeq" id="WP_148679687.1">
    <property type="nucleotide sequence ID" value="NZ_DUJS01000001.1"/>
</dbReference>
<dbReference type="CDD" id="cd09992">
    <property type="entry name" value="HDAC_classII"/>
    <property type="match status" value="1"/>
</dbReference>
<dbReference type="Proteomes" id="UP000619545">
    <property type="component" value="Unassembled WGS sequence"/>
</dbReference>
<dbReference type="Gene3D" id="3.40.800.20">
    <property type="entry name" value="Histone deacetylase domain"/>
    <property type="match status" value="1"/>
</dbReference>
<name>A0A832SST8_9EURY</name>
<dbReference type="GO" id="GO:0004407">
    <property type="term" value="F:histone deacetylase activity"/>
    <property type="evidence" value="ECO:0007669"/>
    <property type="project" value="TreeGrafter"/>
</dbReference>
<evidence type="ECO:0000259" key="2">
    <source>
        <dbReference type="Pfam" id="PF00850"/>
    </source>
</evidence>
<sequence>MWEAERTLALVYHEEYLRHEQHPTHPERRERLSYTVDRFEEEGLFEIEGIDLVEPDPVDREVIELVHDPEHVELIRRMSESGGGMIDLDTAVAPETYDQALLAAGGSVLAVELVVRGEYDTAFAMVRPPGHHAGRAKAAGFCYFNNAAIAAEYAIRELGVDSVAILDWDAHHGDGTQEIFYDRDDVLYVSIHQDGRTLYPGTGFPYEAGEGPGEGYTVNIPVLPRSGDRTYREAFQRIVEPVVREFDPDLILISAGQDCHFTDPITDLAVTAEGYRWMMQRATELAEDLGASGPVAVLEGGYSVEDGLPYTNLGVVCGMAGVPADLREPMDPQEENPRGPEGVRKVAREHSRYWTSVKA</sequence>
<dbReference type="PANTHER" id="PTHR10625">
    <property type="entry name" value="HISTONE DEACETYLASE HDAC1-RELATED"/>
    <property type="match status" value="1"/>
</dbReference>
<gene>
    <name evidence="3" type="ORF">HA336_00455</name>
</gene>
<reference evidence="3" key="1">
    <citation type="journal article" date="2020" name="bioRxiv">
        <title>A rank-normalized archaeal taxonomy based on genome phylogeny resolves widespread incomplete and uneven classifications.</title>
        <authorList>
            <person name="Rinke C."/>
            <person name="Chuvochina M."/>
            <person name="Mussig A.J."/>
            <person name="Chaumeil P.-A."/>
            <person name="Waite D.W."/>
            <person name="Whitman W.B."/>
            <person name="Parks D.H."/>
            <person name="Hugenholtz P."/>
        </authorList>
    </citation>
    <scope>NUCLEOTIDE SEQUENCE</scope>
    <source>
        <strain evidence="3">UBA8853</strain>
    </source>
</reference>
<dbReference type="Pfam" id="PF00850">
    <property type="entry name" value="Hist_deacetyl"/>
    <property type="match status" value="1"/>
</dbReference>
<comment type="caution">
    <text evidence="3">The sequence shown here is derived from an EMBL/GenBank/DDBJ whole genome shotgun (WGS) entry which is preliminary data.</text>
</comment>
<dbReference type="GeneID" id="1477156"/>
<feature type="region of interest" description="Disordered" evidence="1">
    <location>
        <begin position="326"/>
        <end position="359"/>
    </location>
</feature>
<dbReference type="InterPro" id="IPR023801">
    <property type="entry name" value="His_deacetylse_dom"/>
</dbReference>
<evidence type="ECO:0000256" key="1">
    <source>
        <dbReference type="SAM" id="MobiDB-lite"/>
    </source>
</evidence>
<organism evidence="3 4">
    <name type="scientific">Methanopyrus kandleri</name>
    <dbReference type="NCBI Taxonomy" id="2320"/>
    <lineage>
        <taxon>Archaea</taxon>
        <taxon>Methanobacteriati</taxon>
        <taxon>Methanobacteriota</taxon>
        <taxon>Methanomada group</taxon>
        <taxon>Methanopyri</taxon>
        <taxon>Methanopyrales</taxon>
        <taxon>Methanopyraceae</taxon>
        <taxon>Methanopyrus</taxon>
    </lineage>
</organism>
<evidence type="ECO:0000313" key="3">
    <source>
        <dbReference type="EMBL" id="HII69687.1"/>
    </source>
</evidence>
<feature type="domain" description="Histone deacetylase" evidence="2">
    <location>
        <begin position="25"/>
        <end position="305"/>
    </location>
</feature>
<dbReference type="GO" id="GO:0040029">
    <property type="term" value="P:epigenetic regulation of gene expression"/>
    <property type="evidence" value="ECO:0007669"/>
    <property type="project" value="TreeGrafter"/>
</dbReference>
<dbReference type="InterPro" id="IPR023696">
    <property type="entry name" value="Ureohydrolase_dom_sf"/>
</dbReference>
<accession>A0A832SST8</accession>
<feature type="compositionally biased region" description="Basic and acidic residues" evidence="1">
    <location>
        <begin position="326"/>
        <end position="352"/>
    </location>
</feature>
<dbReference type="InterPro" id="IPR037138">
    <property type="entry name" value="His_deacetylse_dom_sf"/>
</dbReference>
<dbReference type="PRINTS" id="PR01270">
    <property type="entry name" value="HDASUPER"/>
</dbReference>
<protein>
    <submittedName>
        <fullName evidence="3">Histone deacetylase</fullName>
    </submittedName>
</protein>
<dbReference type="EMBL" id="DUJS01000001">
    <property type="protein sequence ID" value="HII69687.1"/>
    <property type="molecule type" value="Genomic_DNA"/>
</dbReference>
<dbReference type="AlphaFoldDB" id="A0A832SST8"/>
<proteinExistence type="predicted"/>
<dbReference type="PANTHER" id="PTHR10625:SF10">
    <property type="entry name" value="HISTONE DEACETYLASE HDAC1"/>
    <property type="match status" value="1"/>
</dbReference>
<dbReference type="SUPFAM" id="SSF52768">
    <property type="entry name" value="Arginase/deacetylase"/>
    <property type="match status" value="1"/>
</dbReference>
<dbReference type="InterPro" id="IPR000286">
    <property type="entry name" value="HDACs"/>
</dbReference>